<accession>A0A8H6J0P4</accession>
<gene>
    <name evidence="3" type="ORF">CSOJ01_10573</name>
</gene>
<dbReference type="PANTHER" id="PTHR40619">
    <property type="entry name" value="FUNGAL STAND N-TERMINAL GOODBYE DOMAIN-CONTAINING PROTEIN"/>
    <property type="match status" value="1"/>
</dbReference>
<evidence type="ECO:0000256" key="1">
    <source>
        <dbReference type="ARBA" id="ARBA00022737"/>
    </source>
</evidence>
<proteinExistence type="predicted"/>
<evidence type="ECO:0000313" key="4">
    <source>
        <dbReference type="Proteomes" id="UP000652219"/>
    </source>
</evidence>
<name>A0A8H6J0P4_9PEZI</name>
<sequence>MAVLSDVQEVSRWIEHNVSTTDPAWAMSEAIKKVQIPAPSLEFEGKKSKFLSFIDDYFKRPAGSNLNRNVFQNTSTWEDVRAEAEVMREKYLNNKGPLGYRNRVFTKYARRVEFLTELIPNGNGEYTSPICGGLKLIISAARRHRNLVDVVLASLDALSEEVEGTATYIRLYARFPNVLPSAEELYLAVLHAIEAIMTWFEKLSKPGGSFKTGLKSIVNGEDYGVTLQAKITSDIQEKSKAFDRAIQACFHQKTDAMAQNIVMIGKTLDHFSIAYAVDAHKREEEARRFWANCENGFKAVQSIEDQLHGIIKDLRGRVDQLEQRNTQHLLIQQSQQNNFFLTSPQPKVSDGQLLSALGFGSAAEAHQRALDAVQREIEFVSFVGHSLGPYQQGRISFVMENPAFREWFRSTTSNVLVVRGMDFNATQSDVVSPLSYMCAMLAKTVSQVQSVQPTVFFCRLHSDPDGTLAGPRGMLSSLVSQLALSLAGRLDLSFLGADDLSRIQGRRLEDLWMLFEVIVNGLGPGFVFCMIDGVELFESEIHSSDIHQVMHWLSSFAAEKQRQTGGLVFKLLVTSPMGSEYLRQWFPGAVEVALPGNYLGDGHGFNELRMMTSTQAMLM</sequence>
<dbReference type="PANTHER" id="PTHR40619:SF3">
    <property type="entry name" value="FUNGAL STAND N-TERMINAL GOODBYE DOMAIN-CONTAINING PROTEIN"/>
    <property type="match status" value="1"/>
</dbReference>
<evidence type="ECO:0000259" key="2">
    <source>
        <dbReference type="Pfam" id="PF24883"/>
    </source>
</evidence>
<evidence type="ECO:0000313" key="3">
    <source>
        <dbReference type="EMBL" id="KAF6803901.1"/>
    </source>
</evidence>
<feature type="domain" description="Nephrocystin 3-like N-terminal" evidence="2">
    <location>
        <begin position="398"/>
        <end position="575"/>
    </location>
</feature>
<reference evidence="3 4" key="1">
    <citation type="journal article" date="2020" name="Phytopathology">
        <title>Genome Sequence Resources of Colletotrichum truncatum, C. plurivorum, C. musicola, and C. sojae: Four Species Pathogenic to Soybean (Glycine max).</title>
        <authorList>
            <person name="Rogerio F."/>
            <person name="Boufleur T.R."/>
            <person name="Ciampi-Guillardi M."/>
            <person name="Sukno S.A."/>
            <person name="Thon M.R."/>
            <person name="Massola Junior N.S."/>
            <person name="Baroncelli R."/>
        </authorList>
    </citation>
    <scope>NUCLEOTIDE SEQUENCE [LARGE SCALE GENOMIC DNA]</scope>
    <source>
        <strain evidence="3 4">LFN0009</strain>
    </source>
</reference>
<keyword evidence="4" id="KW-1185">Reference proteome</keyword>
<organism evidence="3 4">
    <name type="scientific">Colletotrichum sojae</name>
    <dbReference type="NCBI Taxonomy" id="2175907"/>
    <lineage>
        <taxon>Eukaryota</taxon>
        <taxon>Fungi</taxon>
        <taxon>Dikarya</taxon>
        <taxon>Ascomycota</taxon>
        <taxon>Pezizomycotina</taxon>
        <taxon>Sordariomycetes</taxon>
        <taxon>Hypocreomycetidae</taxon>
        <taxon>Glomerellales</taxon>
        <taxon>Glomerellaceae</taxon>
        <taxon>Colletotrichum</taxon>
        <taxon>Colletotrichum orchidearum species complex</taxon>
    </lineage>
</organism>
<keyword evidence="1" id="KW-0677">Repeat</keyword>
<dbReference type="Proteomes" id="UP000652219">
    <property type="component" value="Unassembled WGS sequence"/>
</dbReference>
<dbReference type="EMBL" id="WIGN01000224">
    <property type="protein sequence ID" value="KAF6803901.1"/>
    <property type="molecule type" value="Genomic_DNA"/>
</dbReference>
<dbReference type="InterPro" id="IPR056884">
    <property type="entry name" value="NPHP3-like_N"/>
</dbReference>
<dbReference type="Pfam" id="PF24883">
    <property type="entry name" value="NPHP3_N"/>
    <property type="match status" value="1"/>
</dbReference>
<protein>
    <recommendedName>
        <fullName evidence="2">Nephrocystin 3-like N-terminal domain-containing protein</fullName>
    </recommendedName>
</protein>
<comment type="caution">
    <text evidence="3">The sequence shown here is derived from an EMBL/GenBank/DDBJ whole genome shotgun (WGS) entry which is preliminary data.</text>
</comment>
<dbReference type="AlphaFoldDB" id="A0A8H6J0P4"/>